<protein>
    <submittedName>
        <fullName evidence="2">Multitransmembrane protein</fullName>
    </submittedName>
</protein>
<feature type="transmembrane region" description="Helical" evidence="1">
    <location>
        <begin position="165"/>
        <end position="187"/>
    </location>
</feature>
<accession>A0A0C9QH38</accession>
<feature type="transmembrane region" description="Helical" evidence="1">
    <location>
        <begin position="7"/>
        <end position="23"/>
    </location>
</feature>
<evidence type="ECO:0000256" key="1">
    <source>
        <dbReference type="SAM" id="Phobius"/>
    </source>
</evidence>
<keyword evidence="1" id="KW-0812">Transmembrane</keyword>
<reference evidence="3" key="1">
    <citation type="submission" date="2014-05" db="EMBL/GenBank/DDBJ databases">
        <title>Whole genome sequencing of Lactobacillus casei NRIC0644.</title>
        <authorList>
            <person name="Atarashi H."/>
            <person name="Yoshida Y."/>
            <person name="Fujimura S."/>
            <person name="Tanaka N."/>
            <person name="Shiwa Y."/>
            <person name="Yoshikawa H."/>
            <person name="Okada S."/>
            <person name="Nakagawa J."/>
        </authorList>
    </citation>
    <scope>NUCLEOTIDE SEQUENCE [LARGE SCALE GENOMIC DNA]</scope>
    <source>
        <strain evidence="3">NRIC0644</strain>
    </source>
</reference>
<evidence type="ECO:0000313" key="2">
    <source>
        <dbReference type="EMBL" id="GAN37783.1"/>
    </source>
</evidence>
<dbReference type="InterPro" id="IPR012507">
    <property type="entry name" value="YibE_F"/>
</dbReference>
<proteinExistence type="predicted"/>
<feature type="transmembrane region" description="Helical" evidence="1">
    <location>
        <begin position="194"/>
        <end position="215"/>
    </location>
</feature>
<gene>
    <name evidence="2" type="ORF">LC0644_2372</name>
</gene>
<organism evidence="2 3">
    <name type="scientific">Lacticaseibacillus paracasei NRIC 0644</name>
    <dbReference type="NCBI Taxonomy" id="1435038"/>
    <lineage>
        <taxon>Bacteria</taxon>
        <taxon>Bacillati</taxon>
        <taxon>Bacillota</taxon>
        <taxon>Bacilli</taxon>
        <taxon>Lactobacillales</taxon>
        <taxon>Lactobacillaceae</taxon>
        <taxon>Lacticaseibacillus</taxon>
    </lineage>
</organism>
<keyword evidence="1" id="KW-1133">Transmembrane helix</keyword>
<dbReference type="PANTHER" id="PTHR41771:SF1">
    <property type="entry name" value="MEMBRANE PROTEIN"/>
    <property type="match status" value="1"/>
</dbReference>
<dbReference type="Proteomes" id="UP000032552">
    <property type="component" value="Unassembled WGS sequence"/>
</dbReference>
<dbReference type="RefSeq" id="WP_016363518.1">
    <property type="nucleotide sequence ID" value="NZ_BAYM01000376.1"/>
</dbReference>
<dbReference type="EMBL" id="BAYM01000376">
    <property type="protein sequence ID" value="GAN37783.1"/>
    <property type="molecule type" value="Genomic_DNA"/>
</dbReference>
<feature type="transmembrane region" description="Helical" evidence="1">
    <location>
        <begin position="115"/>
        <end position="133"/>
    </location>
</feature>
<sequence>MKYFGRWLIPFVAAIAVFIGMQFDSSLYTKPVGRVESVQVIKTTSHDDEDQNHDRLTKQQVKVRLLNTAKRGQSVTIHNTYSFSGGLDNQLRPGEQIFLDVDKGVYTLNNIKRDAILAALLVLTFGLIFLVMGRRAWLTSISILLNTVIFFIAVTWEIGSKQWQAWWLFVGLAVVFTILTAVFIVGFKPIAVTISLGSLLATGLAVALGYGVLTLTNYNGVHLEEVKYATQMPQLLFFAQIVIGSLGAVLDEASDISVAIFQLHDSAKERFQAGMAIGRNVMGPLISVLFMIFIADTFVESVLWIRNNNSIAQTVIWVMGLGFAQSLISAFGIVLAVPMTSGLAAFMAKIKKVAA</sequence>
<feature type="transmembrane region" description="Helical" evidence="1">
    <location>
        <begin position="140"/>
        <end position="159"/>
    </location>
</feature>
<keyword evidence="1" id="KW-0472">Membrane</keyword>
<dbReference type="PANTHER" id="PTHR41771">
    <property type="entry name" value="MEMBRANE PROTEIN-RELATED"/>
    <property type="match status" value="1"/>
</dbReference>
<feature type="transmembrane region" description="Helical" evidence="1">
    <location>
        <begin position="311"/>
        <end position="337"/>
    </location>
</feature>
<evidence type="ECO:0000313" key="3">
    <source>
        <dbReference type="Proteomes" id="UP000032552"/>
    </source>
</evidence>
<comment type="caution">
    <text evidence="2">The sequence shown here is derived from an EMBL/GenBank/DDBJ whole genome shotgun (WGS) entry which is preliminary data.</text>
</comment>
<dbReference type="Pfam" id="PF07907">
    <property type="entry name" value="YibE_F"/>
    <property type="match status" value="1"/>
</dbReference>
<feature type="transmembrane region" description="Helical" evidence="1">
    <location>
        <begin position="281"/>
        <end position="305"/>
    </location>
</feature>
<name>A0A0C9QH38_LACPA</name>
<dbReference type="AlphaFoldDB" id="A0A0C9QH38"/>